<dbReference type="InterPro" id="IPR036909">
    <property type="entry name" value="Cyt_c-like_dom_sf"/>
</dbReference>
<dbReference type="PROSITE" id="PS51007">
    <property type="entry name" value="CYTC"/>
    <property type="match status" value="1"/>
</dbReference>
<evidence type="ECO:0000313" key="7">
    <source>
        <dbReference type="EMBL" id="MEK0084166.1"/>
    </source>
</evidence>
<feature type="chain" id="PRO_5046002468" description="Cytochrome c domain-containing protein" evidence="5">
    <location>
        <begin position="22"/>
        <end position="111"/>
    </location>
</feature>
<keyword evidence="1 4" id="KW-0349">Heme</keyword>
<dbReference type="Gene3D" id="1.10.760.10">
    <property type="entry name" value="Cytochrome c-like domain"/>
    <property type="match status" value="1"/>
</dbReference>
<evidence type="ECO:0000256" key="3">
    <source>
        <dbReference type="ARBA" id="ARBA00023004"/>
    </source>
</evidence>
<dbReference type="SUPFAM" id="SSF46626">
    <property type="entry name" value="Cytochrome c"/>
    <property type="match status" value="1"/>
</dbReference>
<keyword evidence="8" id="KW-1185">Reference proteome</keyword>
<name>A0ABU8XTD0_9PROT</name>
<evidence type="ECO:0000259" key="6">
    <source>
        <dbReference type="PROSITE" id="PS51007"/>
    </source>
</evidence>
<keyword evidence="3 4" id="KW-0408">Iron</keyword>
<keyword evidence="2 4" id="KW-0479">Metal-binding</keyword>
<keyword evidence="5" id="KW-0732">Signal</keyword>
<feature type="domain" description="Cytochrome c" evidence="6">
    <location>
        <begin position="26"/>
        <end position="106"/>
    </location>
</feature>
<dbReference type="RefSeq" id="WP_418160013.1">
    <property type="nucleotide sequence ID" value="NZ_JBBLZC010000012.1"/>
</dbReference>
<dbReference type="Proteomes" id="UP001375743">
    <property type="component" value="Unassembled WGS sequence"/>
</dbReference>
<dbReference type="InterPro" id="IPR009056">
    <property type="entry name" value="Cyt_c-like_dom"/>
</dbReference>
<feature type="signal peptide" evidence="5">
    <location>
        <begin position="1"/>
        <end position="21"/>
    </location>
</feature>
<evidence type="ECO:0000256" key="4">
    <source>
        <dbReference type="PROSITE-ProRule" id="PRU00433"/>
    </source>
</evidence>
<reference evidence="7 8" key="1">
    <citation type="submission" date="2024-01" db="EMBL/GenBank/DDBJ databases">
        <title>Multi-omics insights into the function and evolution of sodium benzoate biodegradation pathways in Benzoatithermus flavus gen. nov., sp. nov. from hot spring.</title>
        <authorList>
            <person name="Hu C.-J."/>
            <person name="Li W.-J."/>
        </authorList>
    </citation>
    <scope>NUCLEOTIDE SEQUENCE [LARGE SCALE GENOMIC DNA]</scope>
    <source>
        <strain evidence="7 8">SYSU G07066</strain>
    </source>
</reference>
<sequence>MSRTIGLALGLAMLGSTATPAQDLPGDPERGRAIAVRWCIACHEIDRGVREPSTVDAPTFQAVADDPAVTELALRAFFQTPHRDMPNLQPSAEDKADLIAYILSLKGRPDG</sequence>
<evidence type="ECO:0000256" key="5">
    <source>
        <dbReference type="SAM" id="SignalP"/>
    </source>
</evidence>
<accession>A0ABU8XTD0</accession>
<comment type="caution">
    <text evidence="7">The sequence shown here is derived from an EMBL/GenBank/DDBJ whole genome shotgun (WGS) entry which is preliminary data.</text>
</comment>
<organism evidence="7 8">
    <name type="scientific">Benzoatithermus flavus</name>
    <dbReference type="NCBI Taxonomy" id="3108223"/>
    <lineage>
        <taxon>Bacteria</taxon>
        <taxon>Pseudomonadati</taxon>
        <taxon>Pseudomonadota</taxon>
        <taxon>Alphaproteobacteria</taxon>
        <taxon>Geminicoccales</taxon>
        <taxon>Geminicoccaceae</taxon>
        <taxon>Benzoatithermus</taxon>
    </lineage>
</organism>
<evidence type="ECO:0000256" key="1">
    <source>
        <dbReference type="ARBA" id="ARBA00022617"/>
    </source>
</evidence>
<evidence type="ECO:0000256" key="2">
    <source>
        <dbReference type="ARBA" id="ARBA00022723"/>
    </source>
</evidence>
<gene>
    <name evidence="7" type="ORF">U1T56_13455</name>
</gene>
<protein>
    <recommendedName>
        <fullName evidence="6">Cytochrome c domain-containing protein</fullName>
    </recommendedName>
</protein>
<dbReference type="EMBL" id="JBBLZC010000012">
    <property type="protein sequence ID" value="MEK0084166.1"/>
    <property type="molecule type" value="Genomic_DNA"/>
</dbReference>
<evidence type="ECO:0000313" key="8">
    <source>
        <dbReference type="Proteomes" id="UP001375743"/>
    </source>
</evidence>
<dbReference type="Pfam" id="PF13442">
    <property type="entry name" value="Cytochrome_CBB3"/>
    <property type="match status" value="1"/>
</dbReference>
<proteinExistence type="predicted"/>